<dbReference type="InterPro" id="IPR022029">
    <property type="entry name" value="YoaR-like_PG-bd"/>
</dbReference>
<dbReference type="InterPro" id="IPR007391">
    <property type="entry name" value="Vancomycin_resist_VanW"/>
</dbReference>
<dbReference type="PANTHER" id="PTHR35788:SF1">
    <property type="entry name" value="EXPORTED PROTEIN"/>
    <property type="match status" value="1"/>
</dbReference>
<evidence type="ECO:0000313" key="3">
    <source>
        <dbReference type="EMBL" id="CBH32788.1"/>
    </source>
</evidence>
<dbReference type="Pfam" id="PF12229">
    <property type="entry name" value="PG_binding_4"/>
    <property type="match status" value="1"/>
</dbReference>
<sequence>MRRRIHPAAVASGAVVLGAGALYVTGLLVTGDEVPKGTTVRGVDIGGLSESAAKQKLDQQLQGIASAPLPVKIGDKSDNVDPAKAGLSFDTAETAALAARSDKDPLTVVGNLFTSGGGKVEPVVNADEDRTRAALEELAKKHDRKVREGSITFAKGEAKQVEPLSGQSLDVADSVDAVRTAFTGSKPGPTALPVKETAAKIGAAEIDRAMNEFARPAMSGSVTLTTASGRITISPSTLGKHLTMAPGKDDRLAPKLNGAALLKDPRIAPQLAAATNEATDATLRLNGGKVEVVADGKPGQEVNAKSLGDAVMPLLTKTGSAARTGAVATVETQPKVTAESVAKLGITEQVSSYTSTFERAEYRTKNIGRAAELINGSTIMPGETWSFNGTVGERTPENGFVDGIIILNDKYTKAAGGGVSTVATTMFNAFFFAGLKPVEYGAHSFYIERYPEGREATVAWGSLDLRFKNDSDSAIHILTSASDTEVTVTFLGTKKYDEVKAVKGPRTNVKEPGTRPGATKDCQPQTPLEGFDVTVERIFMDGGQEVKREPFKTRYTPRDEVTCD</sequence>
<accession>D1H0H9</accession>
<dbReference type="PANTHER" id="PTHR35788">
    <property type="entry name" value="EXPORTED PROTEIN-RELATED"/>
    <property type="match status" value="1"/>
</dbReference>
<dbReference type="EMBL" id="FN565485">
    <property type="protein sequence ID" value="CBH32788.1"/>
    <property type="molecule type" value="Genomic_DNA"/>
</dbReference>
<dbReference type="AlphaFoldDB" id="D1H0H9"/>
<name>D1H0H9_9ACTN</name>
<organism evidence="3">
    <name type="scientific">Streptomyces ravidus</name>
    <dbReference type="NCBI Taxonomy" id="691266"/>
    <lineage>
        <taxon>Bacteria</taxon>
        <taxon>Bacillati</taxon>
        <taxon>Actinomycetota</taxon>
        <taxon>Actinomycetes</taxon>
        <taxon>Kitasatosporales</taxon>
        <taxon>Streptomycetaceae</taxon>
        <taxon>Streptomyces</taxon>
    </lineage>
</organism>
<proteinExistence type="predicted"/>
<evidence type="ECO:0000256" key="1">
    <source>
        <dbReference type="SAM" id="MobiDB-lite"/>
    </source>
</evidence>
<gene>
    <name evidence="3" type="primary">ravX8</name>
</gene>
<feature type="domain" description="YoaR-like putative peptidoglycan binding" evidence="2">
    <location>
        <begin position="83"/>
        <end position="188"/>
    </location>
</feature>
<reference evidence="3" key="1">
    <citation type="journal article" date="2010" name="ChemBioChem">
        <title>Cloning and characterization of the ravidomycin and chrysomycin biosynthetic gene clusters.</title>
        <authorList>
            <person name="Kharel M.K."/>
            <person name="Nybo S.E."/>
            <person name="Shepherd M.D."/>
            <person name="Rohr J."/>
        </authorList>
    </citation>
    <scope>NUCLEOTIDE SEQUENCE</scope>
    <source>
        <strain evidence="3">C23201NS3</strain>
    </source>
</reference>
<protein>
    <submittedName>
        <fullName evidence="3">Uncharacterized protein ravX8</fullName>
    </submittedName>
</protein>
<evidence type="ECO:0000259" key="2">
    <source>
        <dbReference type="Pfam" id="PF12229"/>
    </source>
</evidence>
<dbReference type="InterPro" id="IPR052913">
    <property type="entry name" value="Glycopeptide_resist_protein"/>
</dbReference>
<feature type="region of interest" description="Disordered" evidence="1">
    <location>
        <begin position="506"/>
        <end position="527"/>
    </location>
</feature>
<dbReference type="Pfam" id="PF04294">
    <property type="entry name" value="VanW"/>
    <property type="match status" value="1"/>
</dbReference>